<evidence type="ECO:0000256" key="5">
    <source>
        <dbReference type="ARBA" id="ARBA00022741"/>
    </source>
</evidence>
<reference evidence="16" key="2">
    <citation type="submission" date="2022-10" db="EMBL/GenBank/DDBJ databases">
        <authorList>
            <consortium name="ENA_rothamsted_submissions"/>
            <consortium name="culmorum"/>
            <person name="King R."/>
        </authorList>
    </citation>
    <scope>NUCLEOTIDE SEQUENCE</scope>
</reference>
<keyword evidence="15" id="KW-0472">Membrane</keyword>
<dbReference type="GO" id="GO:0030148">
    <property type="term" value="P:sphingolipid biosynthetic process"/>
    <property type="evidence" value="ECO:0007669"/>
    <property type="project" value="InterPro"/>
</dbReference>
<keyword evidence="17" id="KW-1185">Reference proteome</keyword>
<dbReference type="Proteomes" id="UP001153620">
    <property type="component" value="Chromosome 2"/>
</dbReference>
<dbReference type="Pfam" id="PF00106">
    <property type="entry name" value="adh_short"/>
    <property type="match status" value="1"/>
</dbReference>
<dbReference type="GO" id="GO:0005789">
    <property type="term" value="C:endoplasmic reticulum membrane"/>
    <property type="evidence" value="ECO:0007669"/>
    <property type="project" value="TreeGrafter"/>
</dbReference>
<keyword evidence="8" id="KW-0746">Sphingolipid metabolism</keyword>
<keyword evidence="9" id="KW-0560">Oxidoreductase</keyword>
<evidence type="ECO:0000256" key="15">
    <source>
        <dbReference type="SAM" id="Phobius"/>
    </source>
</evidence>
<comment type="subcellular location">
    <subcellularLocation>
        <location evidence="1">Endoplasmic reticulum</location>
    </subcellularLocation>
</comment>
<evidence type="ECO:0000256" key="12">
    <source>
        <dbReference type="ARBA" id="ARBA00044737"/>
    </source>
</evidence>
<accession>A0A9N9WT33</accession>
<dbReference type="SUPFAM" id="SSF51735">
    <property type="entry name" value="NAD(P)-binding Rossmann-fold domains"/>
    <property type="match status" value="1"/>
</dbReference>
<dbReference type="InterPro" id="IPR002347">
    <property type="entry name" value="SDR_fam"/>
</dbReference>
<dbReference type="InterPro" id="IPR036291">
    <property type="entry name" value="NAD(P)-bd_dom_sf"/>
</dbReference>
<evidence type="ECO:0000256" key="3">
    <source>
        <dbReference type="ARBA" id="ARBA00004991"/>
    </source>
</evidence>
<dbReference type="GO" id="GO:0047560">
    <property type="term" value="F:3-dehydrosphinganine reductase activity"/>
    <property type="evidence" value="ECO:0007669"/>
    <property type="project" value="UniProtKB-EC"/>
</dbReference>
<keyword evidence="5" id="KW-0547">Nucleotide-binding</keyword>
<evidence type="ECO:0000256" key="11">
    <source>
        <dbReference type="ARBA" id="ARBA00026112"/>
    </source>
</evidence>
<dbReference type="FunFam" id="3.40.50.720:FF:000165">
    <property type="entry name" value="3-ketodihydrosphingosine reductase"/>
    <property type="match status" value="1"/>
</dbReference>
<dbReference type="GO" id="GO:0006666">
    <property type="term" value="P:3-keto-sphinganine metabolic process"/>
    <property type="evidence" value="ECO:0007669"/>
    <property type="project" value="InterPro"/>
</dbReference>
<evidence type="ECO:0000256" key="14">
    <source>
        <dbReference type="RuleBase" id="RU000363"/>
    </source>
</evidence>
<evidence type="ECO:0000256" key="2">
    <source>
        <dbReference type="ARBA" id="ARBA00004760"/>
    </source>
</evidence>
<evidence type="ECO:0000256" key="13">
    <source>
        <dbReference type="ARBA" id="ARBA00048930"/>
    </source>
</evidence>
<dbReference type="InterPro" id="IPR045022">
    <property type="entry name" value="KDSR-like"/>
</dbReference>
<dbReference type="Gene3D" id="3.40.50.720">
    <property type="entry name" value="NAD(P)-binding Rossmann-like Domain"/>
    <property type="match status" value="1"/>
</dbReference>
<feature type="transmembrane region" description="Helical" evidence="15">
    <location>
        <begin position="290"/>
        <end position="313"/>
    </location>
</feature>
<dbReference type="GO" id="GO:0000166">
    <property type="term" value="F:nucleotide binding"/>
    <property type="evidence" value="ECO:0007669"/>
    <property type="project" value="UniProtKB-KW"/>
</dbReference>
<evidence type="ECO:0000256" key="9">
    <source>
        <dbReference type="ARBA" id="ARBA00023002"/>
    </source>
</evidence>
<evidence type="ECO:0000256" key="4">
    <source>
        <dbReference type="ARBA" id="ARBA00006484"/>
    </source>
</evidence>
<dbReference type="OrthoDB" id="37659at2759"/>
<comment type="pathway">
    <text evidence="2">Lipid metabolism; sphingolipid metabolism.</text>
</comment>
<protein>
    <recommendedName>
        <fullName evidence="11">3-dehydrosphinganine reductase</fullName>
        <ecNumber evidence="11">1.1.1.102</ecNumber>
    </recommendedName>
</protein>
<name>A0A9N9WT33_9DIPT</name>
<dbReference type="CDD" id="cd08939">
    <property type="entry name" value="KDSR-like_SDR_c"/>
    <property type="match status" value="1"/>
</dbReference>
<comment type="function">
    <text evidence="12">Catalyzes the reduction of 3'-oxosphinganine (3-ketodihydrosphingosine/KDS) to sphinganine (dihydrosphingosine/DHS), the second step of de novo sphingolipid biosynthesis.</text>
</comment>
<evidence type="ECO:0000256" key="10">
    <source>
        <dbReference type="ARBA" id="ARBA00023098"/>
    </source>
</evidence>
<keyword evidence="15" id="KW-1133">Transmembrane helix</keyword>
<dbReference type="InterPro" id="IPR020904">
    <property type="entry name" value="Sc_DH/Rdtase_CS"/>
</dbReference>
<dbReference type="EMBL" id="OU895878">
    <property type="protein sequence ID" value="CAG9804193.1"/>
    <property type="molecule type" value="Genomic_DNA"/>
</dbReference>
<feature type="transmembrane region" description="Helical" evidence="15">
    <location>
        <begin position="6"/>
        <end position="25"/>
    </location>
</feature>
<evidence type="ECO:0000313" key="17">
    <source>
        <dbReference type="Proteomes" id="UP001153620"/>
    </source>
</evidence>
<evidence type="ECO:0000256" key="8">
    <source>
        <dbReference type="ARBA" id="ARBA00022919"/>
    </source>
</evidence>
<comment type="catalytic activity">
    <reaction evidence="13">
        <text>sphinganine + NADP(+) = 3-oxosphinganine + NADPH + H(+)</text>
        <dbReference type="Rhea" id="RHEA:22640"/>
        <dbReference type="ChEBI" id="CHEBI:15378"/>
        <dbReference type="ChEBI" id="CHEBI:57783"/>
        <dbReference type="ChEBI" id="CHEBI:57817"/>
        <dbReference type="ChEBI" id="CHEBI:58299"/>
        <dbReference type="ChEBI" id="CHEBI:58349"/>
        <dbReference type="EC" id="1.1.1.102"/>
    </reaction>
    <physiologicalReaction direction="right-to-left" evidence="13">
        <dbReference type="Rhea" id="RHEA:22642"/>
    </physiologicalReaction>
</comment>
<dbReference type="PRINTS" id="PR00080">
    <property type="entry name" value="SDRFAMILY"/>
</dbReference>
<comment type="similarity">
    <text evidence="4 14">Belongs to the short-chain dehydrogenases/reductases (SDR) family.</text>
</comment>
<evidence type="ECO:0000256" key="6">
    <source>
        <dbReference type="ARBA" id="ARBA00022824"/>
    </source>
</evidence>
<evidence type="ECO:0000256" key="1">
    <source>
        <dbReference type="ARBA" id="ARBA00004240"/>
    </source>
</evidence>
<dbReference type="AlphaFoldDB" id="A0A9N9WT33"/>
<dbReference type="PANTHER" id="PTHR43550:SF3">
    <property type="entry name" value="3-KETODIHYDROSPHINGOSINE REDUCTASE"/>
    <property type="match status" value="1"/>
</dbReference>
<sequence length="328" mass="36385">MDPSFEVIMIIIAVIVFHVLIFRWLTRKSKDIYGKHVCITGGSSGIGLWVAINAAKKGADITIVARNIKILEKAVNVIKENCVRNDQRIEYYSLDVASGHKNIQTSFKEIEEKLGDIYMLVNCAGMAICGTIEDTKPEDAKFMMDLNYLGTVYPIQYVLPKMKAKKDGIIVLTSSQGGLIGIYGMAAYNATKFALRGFAEALSMETKHLGINVTLSLPADTDTPGFANEQKSKPKITQEICSGGGLFKPEDVGKKLLDDALKGNFFSIMGIESWILTILCVGMSPWKNPILGFLQCYLMGVLRMISFGIQWNFGRIVRKYDKPKEKSN</sequence>
<keyword evidence="6" id="KW-0256">Endoplasmic reticulum</keyword>
<dbReference type="PANTHER" id="PTHR43550">
    <property type="entry name" value="3-KETODIHYDROSPHINGOSINE REDUCTASE"/>
    <property type="match status" value="1"/>
</dbReference>
<keyword evidence="15" id="KW-0812">Transmembrane</keyword>
<gene>
    <name evidence="16" type="ORF">CHIRRI_LOCUS7086</name>
</gene>
<keyword evidence="10" id="KW-0443">Lipid metabolism</keyword>
<dbReference type="PROSITE" id="PS00061">
    <property type="entry name" value="ADH_SHORT"/>
    <property type="match status" value="1"/>
</dbReference>
<dbReference type="EC" id="1.1.1.102" evidence="11"/>
<dbReference type="PRINTS" id="PR00081">
    <property type="entry name" value="GDHRDH"/>
</dbReference>
<keyword evidence="7" id="KW-0521">NADP</keyword>
<feature type="transmembrane region" description="Helical" evidence="15">
    <location>
        <begin position="264"/>
        <end position="284"/>
    </location>
</feature>
<comment type="pathway">
    <text evidence="3">Sphingolipid metabolism.</text>
</comment>
<reference evidence="16" key="1">
    <citation type="submission" date="2022-01" db="EMBL/GenBank/DDBJ databases">
        <authorList>
            <person name="King R."/>
        </authorList>
    </citation>
    <scope>NUCLEOTIDE SEQUENCE</scope>
</reference>
<proteinExistence type="inferred from homology"/>
<evidence type="ECO:0000256" key="7">
    <source>
        <dbReference type="ARBA" id="ARBA00022857"/>
    </source>
</evidence>
<organism evidence="16 17">
    <name type="scientific">Chironomus riparius</name>
    <dbReference type="NCBI Taxonomy" id="315576"/>
    <lineage>
        <taxon>Eukaryota</taxon>
        <taxon>Metazoa</taxon>
        <taxon>Ecdysozoa</taxon>
        <taxon>Arthropoda</taxon>
        <taxon>Hexapoda</taxon>
        <taxon>Insecta</taxon>
        <taxon>Pterygota</taxon>
        <taxon>Neoptera</taxon>
        <taxon>Endopterygota</taxon>
        <taxon>Diptera</taxon>
        <taxon>Nematocera</taxon>
        <taxon>Chironomoidea</taxon>
        <taxon>Chironomidae</taxon>
        <taxon>Chironominae</taxon>
        <taxon>Chironomus</taxon>
    </lineage>
</organism>
<evidence type="ECO:0000313" key="16">
    <source>
        <dbReference type="EMBL" id="CAG9804193.1"/>
    </source>
</evidence>